<sequence>MATMTKCVIFGNTVTTTCLGMGAPGVLPAAANMCTLGMPMHFTPIPPQHLLISGTLTTSNLIMANWSREMWQSVVNRVLRMITTGPFETHFATAVATVT</sequence>
<reference evidence="1" key="1">
    <citation type="submission" date="2021-06" db="EMBL/GenBank/DDBJ databases">
        <title>Parelaphostrongylus tenuis whole genome reference sequence.</title>
        <authorList>
            <person name="Garwood T.J."/>
            <person name="Larsen P.A."/>
            <person name="Fountain-Jones N.M."/>
            <person name="Garbe J.R."/>
            <person name="Macchietto M.G."/>
            <person name="Kania S.A."/>
            <person name="Gerhold R.W."/>
            <person name="Richards J.E."/>
            <person name="Wolf T.M."/>
        </authorList>
    </citation>
    <scope>NUCLEOTIDE SEQUENCE</scope>
    <source>
        <strain evidence="1">MNPRO001-30</strain>
        <tissue evidence="1">Meninges</tissue>
    </source>
</reference>
<comment type="caution">
    <text evidence="1">The sequence shown here is derived from an EMBL/GenBank/DDBJ whole genome shotgun (WGS) entry which is preliminary data.</text>
</comment>
<dbReference type="AlphaFoldDB" id="A0AAD5MX35"/>
<dbReference type="EMBL" id="JAHQIW010002837">
    <property type="protein sequence ID" value="KAJ1356512.1"/>
    <property type="molecule type" value="Genomic_DNA"/>
</dbReference>
<name>A0AAD5MX35_PARTN</name>
<evidence type="ECO:0000313" key="2">
    <source>
        <dbReference type="Proteomes" id="UP001196413"/>
    </source>
</evidence>
<proteinExistence type="predicted"/>
<gene>
    <name evidence="1" type="ORF">KIN20_014244</name>
</gene>
<dbReference type="Proteomes" id="UP001196413">
    <property type="component" value="Unassembled WGS sequence"/>
</dbReference>
<accession>A0AAD5MX35</accession>
<keyword evidence="2" id="KW-1185">Reference proteome</keyword>
<evidence type="ECO:0000313" key="1">
    <source>
        <dbReference type="EMBL" id="KAJ1356512.1"/>
    </source>
</evidence>
<protein>
    <submittedName>
        <fullName evidence="1">Uncharacterized protein</fullName>
    </submittedName>
</protein>
<organism evidence="1 2">
    <name type="scientific">Parelaphostrongylus tenuis</name>
    <name type="common">Meningeal worm</name>
    <dbReference type="NCBI Taxonomy" id="148309"/>
    <lineage>
        <taxon>Eukaryota</taxon>
        <taxon>Metazoa</taxon>
        <taxon>Ecdysozoa</taxon>
        <taxon>Nematoda</taxon>
        <taxon>Chromadorea</taxon>
        <taxon>Rhabditida</taxon>
        <taxon>Rhabditina</taxon>
        <taxon>Rhabditomorpha</taxon>
        <taxon>Strongyloidea</taxon>
        <taxon>Metastrongylidae</taxon>
        <taxon>Parelaphostrongylus</taxon>
    </lineage>
</organism>